<dbReference type="Proteomes" id="UP000296216">
    <property type="component" value="Chromosome"/>
</dbReference>
<reference evidence="2 4" key="1">
    <citation type="journal article" date="2019" name="Microbiol. Resour. Announc.">
        <title>The Genome Sequence of the Halobacterium salinarum Type Strain Is Closely Related to That of Laboratory Strains NRC-1 and R1.</title>
        <authorList>
            <person name="Pfeiffer F."/>
            <person name="Marchfelder A."/>
            <person name="Habermann B."/>
            <person name="Dyall-Smith M.L."/>
        </authorList>
    </citation>
    <scope>NUCLEOTIDE SEQUENCE [LARGE SCALE GENOMIC DNA]</scope>
    <source>
        <strain evidence="2">91-R6</strain>
        <strain evidence="4">ATCC 33171 / DSM 3754 / JCM 8978 / NBRC 102687 / NCIMB 764 / 91-R6</strain>
    </source>
</reference>
<dbReference type="RefSeq" id="WP_010903260.1">
    <property type="nucleotide sequence ID" value="NZ_VRYN01000001.1"/>
</dbReference>
<dbReference type="AlphaFoldDB" id="A0A4D6GUJ4"/>
<feature type="domain" description="DUF7975" evidence="1">
    <location>
        <begin position="1"/>
        <end position="136"/>
    </location>
</feature>
<gene>
    <name evidence="3" type="ORF">APQ99_00208</name>
    <name evidence="2" type="ORF">HBSAL_08935</name>
</gene>
<accession>A0A4D6GUJ4</accession>
<name>A0A4D6GUJ4_HALS9</name>
<reference evidence="3 5" key="2">
    <citation type="submission" date="2019-07" db="EMBL/GenBank/DDBJ databases">
        <title>Genomic Encyclopedia of Archaeal and Bacterial Type Strains, Phase II (KMG-II): from individual species to whole genera.</title>
        <authorList>
            <person name="Goeker M."/>
        </authorList>
    </citation>
    <scope>NUCLEOTIDE SEQUENCE [LARGE SCALE GENOMIC DNA]</scope>
    <source>
        <strain evidence="3 5">DSM 3754</strain>
    </source>
</reference>
<dbReference type="GeneID" id="68694378"/>
<protein>
    <recommendedName>
        <fullName evidence="1">DUF7975 domain-containing protein</fullName>
    </recommendedName>
</protein>
<dbReference type="EMBL" id="VRYN01000001">
    <property type="protein sequence ID" value="TYO81699.1"/>
    <property type="molecule type" value="Genomic_DNA"/>
</dbReference>
<dbReference type="InterPro" id="IPR058281">
    <property type="entry name" value="DUF7975"/>
</dbReference>
<evidence type="ECO:0000313" key="5">
    <source>
        <dbReference type="Proteomes" id="UP000323075"/>
    </source>
</evidence>
<organism evidence="2 4">
    <name type="scientific">Halobacterium salinarum (strain ATCC 33171 / DSM 3754 / JCM 8978 / NBRC 102687 / NCIMB 764 / 91-R6)</name>
    <dbReference type="NCBI Taxonomy" id="2597657"/>
    <lineage>
        <taxon>Archaea</taxon>
        <taxon>Methanobacteriati</taxon>
        <taxon>Methanobacteriota</taxon>
        <taxon>Stenosarchaea group</taxon>
        <taxon>Halobacteria</taxon>
        <taxon>Halobacteriales</taxon>
        <taxon>Halobacteriaceae</taxon>
        <taxon>Halobacterium</taxon>
    </lineage>
</organism>
<proteinExistence type="predicted"/>
<evidence type="ECO:0000313" key="4">
    <source>
        <dbReference type="Proteomes" id="UP000296216"/>
    </source>
</evidence>
<dbReference type="Pfam" id="PF25930">
    <property type="entry name" value="DUF7975"/>
    <property type="match status" value="1"/>
</dbReference>
<sequence>MTRFDADTEAARIELVADTVAAHRDRDSQFCTLEAAADASDTPESLPPWVQFADGTLNLDCTDGELEALHTTLSRYGAFTIADRTTVEPDTAEESPGTNVRIDARADDDRVGQFVDTVFQAVYGLPADFELWAVEI</sequence>
<evidence type="ECO:0000313" key="3">
    <source>
        <dbReference type="EMBL" id="TYO81699.1"/>
    </source>
</evidence>
<evidence type="ECO:0000313" key="2">
    <source>
        <dbReference type="EMBL" id="QCC45433.1"/>
    </source>
</evidence>
<evidence type="ECO:0000259" key="1">
    <source>
        <dbReference type="Pfam" id="PF25930"/>
    </source>
</evidence>
<reference evidence="2" key="3">
    <citation type="journal article" name="MicrobiologyOpen">
        <title>Whole-genome comparison between the type strain of Halobacterium salinarum (DSM 3754(T)) and the laboratory strains R1 and NRC-1.</title>
        <authorList>
            <person name="Pfeiffer F."/>
            <person name="Losensky G."/>
            <person name="Marchfelder A."/>
            <person name="Habermann B."/>
            <person name="Dyall-Smith M."/>
        </authorList>
    </citation>
    <scope>NUCLEOTIDE SEQUENCE</scope>
    <source>
        <strain evidence="2">91-R6</strain>
    </source>
</reference>
<dbReference type="EMBL" id="CP038631">
    <property type="protein sequence ID" value="QCC45433.1"/>
    <property type="molecule type" value="Genomic_DNA"/>
</dbReference>
<dbReference type="Proteomes" id="UP000323075">
    <property type="component" value="Unassembled WGS sequence"/>
</dbReference>